<organism evidence="2 3">
    <name type="scientific">Periconia macrospinosa</name>
    <dbReference type="NCBI Taxonomy" id="97972"/>
    <lineage>
        <taxon>Eukaryota</taxon>
        <taxon>Fungi</taxon>
        <taxon>Dikarya</taxon>
        <taxon>Ascomycota</taxon>
        <taxon>Pezizomycotina</taxon>
        <taxon>Dothideomycetes</taxon>
        <taxon>Pleosporomycetidae</taxon>
        <taxon>Pleosporales</taxon>
        <taxon>Massarineae</taxon>
        <taxon>Periconiaceae</taxon>
        <taxon>Periconia</taxon>
    </lineage>
</organism>
<keyword evidence="3" id="KW-1185">Reference proteome</keyword>
<gene>
    <name evidence="2" type="ORF">DM02DRAFT_706338</name>
</gene>
<accession>A0A2V1DS41</accession>
<sequence length="202" mass="22257">MQEEEGYARLSVRLCESLNHTLSELSKGKQPSVFSHFKLPISRPPTKALTLLRDATKAGLATLINASPDYETYSLGVTPTLQALNVDPQWWVGLSRAEMRAGMWATPAEIKKAQKEIDKKAGKKGPRSKTKKLEAAMIDSKLAEGLKRQTLNLPMEGQLKTTKRKHPGKQRENSELPKASGARTRKKKTGQGDIDGQAVVLV</sequence>
<reference evidence="2 3" key="1">
    <citation type="journal article" date="2018" name="Sci. Rep.">
        <title>Comparative genomics provides insights into the lifestyle and reveals functional heterogeneity of dark septate endophytic fungi.</title>
        <authorList>
            <person name="Knapp D.G."/>
            <person name="Nemeth J.B."/>
            <person name="Barry K."/>
            <person name="Hainaut M."/>
            <person name="Henrissat B."/>
            <person name="Johnson J."/>
            <person name="Kuo A."/>
            <person name="Lim J.H.P."/>
            <person name="Lipzen A."/>
            <person name="Nolan M."/>
            <person name="Ohm R.A."/>
            <person name="Tamas L."/>
            <person name="Grigoriev I.V."/>
            <person name="Spatafora J.W."/>
            <person name="Nagy L.G."/>
            <person name="Kovacs G.M."/>
        </authorList>
    </citation>
    <scope>NUCLEOTIDE SEQUENCE [LARGE SCALE GENOMIC DNA]</scope>
    <source>
        <strain evidence="2 3">DSE2036</strain>
    </source>
</reference>
<evidence type="ECO:0000313" key="3">
    <source>
        <dbReference type="Proteomes" id="UP000244855"/>
    </source>
</evidence>
<dbReference type="OrthoDB" id="3801416at2759"/>
<evidence type="ECO:0000313" key="2">
    <source>
        <dbReference type="EMBL" id="PVI01098.1"/>
    </source>
</evidence>
<evidence type="ECO:0000256" key="1">
    <source>
        <dbReference type="SAM" id="MobiDB-lite"/>
    </source>
</evidence>
<name>A0A2V1DS41_9PLEO</name>
<dbReference type="Proteomes" id="UP000244855">
    <property type="component" value="Unassembled WGS sequence"/>
</dbReference>
<dbReference type="AlphaFoldDB" id="A0A2V1DS41"/>
<feature type="region of interest" description="Disordered" evidence="1">
    <location>
        <begin position="147"/>
        <end position="202"/>
    </location>
</feature>
<protein>
    <submittedName>
        <fullName evidence="2">Uncharacterized protein</fullName>
    </submittedName>
</protein>
<dbReference type="EMBL" id="KZ805362">
    <property type="protein sequence ID" value="PVI01098.1"/>
    <property type="molecule type" value="Genomic_DNA"/>
</dbReference>
<proteinExistence type="predicted"/>